<proteinExistence type="predicted"/>
<feature type="transmembrane region" description="Helical" evidence="1">
    <location>
        <begin position="6"/>
        <end position="26"/>
    </location>
</feature>
<keyword evidence="1" id="KW-0472">Membrane</keyword>
<dbReference type="RefSeq" id="WP_070077036.1">
    <property type="nucleotide sequence ID" value="NZ_CP017415.1"/>
</dbReference>
<gene>
    <name evidence="2" type="ORF">BI364_00150</name>
</gene>
<sequence>MTAALNLGIIILLAGLLTLTGLVLASRFRNRPLFLAGGLCLAVLTGGLCASAVLSALGLVDYLPLTPSDSAVVRIDMHLSGPSRYRIRVARPGRADWWHDLNGSRLCLTIHEIDWRPSAARIGLKPMYRLSGIRSDIDTEIRPPSRARIPIWQIAGRVPGLSWVRAEAPLHACLPMSAGARYRLLIGRRELTIRPLNAEAANTLQPPEPITHRNLHAT</sequence>
<evidence type="ECO:0000256" key="1">
    <source>
        <dbReference type="SAM" id="Phobius"/>
    </source>
</evidence>
<keyword evidence="1" id="KW-1133">Transmembrane helix</keyword>
<dbReference type="AlphaFoldDB" id="A0A1D8IJI0"/>
<reference evidence="3" key="1">
    <citation type="submission" date="2016-09" db="EMBL/GenBank/DDBJ databases">
        <title>Acidihalobacter prosperus F5.</title>
        <authorList>
            <person name="Khaleque H.N."/>
            <person name="Ramsay J.P."/>
            <person name="Kaksonen A.H."/>
            <person name="Boxall N.J."/>
            <person name="Watkin E.L.J."/>
        </authorList>
    </citation>
    <scope>NUCLEOTIDE SEQUENCE [LARGE SCALE GENOMIC DNA]</scope>
    <source>
        <strain evidence="3">F5</strain>
    </source>
</reference>
<evidence type="ECO:0000313" key="2">
    <source>
        <dbReference type="EMBL" id="AOU96642.1"/>
    </source>
</evidence>
<keyword evidence="3" id="KW-1185">Reference proteome</keyword>
<dbReference type="EMBL" id="CP017415">
    <property type="protein sequence ID" value="AOU96642.1"/>
    <property type="molecule type" value="Genomic_DNA"/>
</dbReference>
<protein>
    <submittedName>
        <fullName evidence="2">Uncharacterized protein</fullName>
    </submittedName>
</protein>
<dbReference type="KEGG" id="aprs:BI364_00150"/>
<feature type="transmembrane region" description="Helical" evidence="1">
    <location>
        <begin position="33"/>
        <end position="60"/>
    </location>
</feature>
<organism evidence="2 3">
    <name type="scientific">Acidihalobacter yilgarnensis</name>
    <dbReference type="NCBI Taxonomy" id="2819280"/>
    <lineage>
        <taxon>Bacteria</taxon>
        <taxon>Pseudomonadati</taxon>
        <taxon>Pseudomonadota</taxon>
        <taxon>Gammaproteobacteria</taxon>
        <taxon>Chromatiales</taxon>
        <taxon>Ectothiorhodospiraceae</taxon>
        <taxon>Acidihalobacter</taxon>
    </lineage>
</organism>
<dbReference type="Proteomes" id="UP000095401">
    <property type="component" value="Chromosome"/>
</dbReference>
<evidence type="ECO:0000313" key="3">
    <source>
        <dbReference type="Proteomes" id="UP000095401"/>
    </source>
</evidence>
<accession>A0A1D8IJI0</accession>
<keyword evidence="1" id="KW-0812">Transmembrane</keyword>
<name>A0A1D8IJI0_9GAMM</name>